<feature type="compositionally biased region" description="Low complexity" evidence="7">
    <location>
        <begin position="1168"/>
        <end position="1178"/>
    </location>
</feature>
<reference evidence="13" key="1">
    <citation type="submission" date="2025-08" db="UniProtKB">
        <authorList>
            <consortium name="Ensembl"/>
        </authorList>
    </citation>
    <scope>IDENTIFICATION</scope>
</reference>
<dbReference type="Ensembl" id="ENSLLET00000010831.1">
    <property type="protein sequence ID" value="ENSLLEP00000010426.1"/>
    <property type="gene ID" value="ENSLLEG00000006626.1"/>
</dbReference>
<dbReference type="PIRSF" id="PIRSF017233">
    <property type="entry name" value="IKAP"/>
    <property type="match status" value="1"/>
</dbReference>
<keyword evidence="14" id="KW-1185">Reference proteome</keyword>
<evidence type="ECO:0000259" key="11">
    <source>
        <dbReference type="Pfam" id="PF23925"/>
    </source>
</evidence>
<dbReference type="Pfam" id="PF04762">
    <property type="entry name" value="Beta-prop_ELP1_1st"/>
    <property type="match status" value="1"/>
</dbReference>
<dbReference type="GeneTree" id="ENSGT00390000013344"/>
<dbReference type="InterPro" id="IPR056167">
    <property type="entry name" value="A-sol_ELP1"/>
</dbReference>
<evidence type="ECO:0000256" key="3">
    <source>
        <dbReference type="ARBA" id="ARBA00022490"/>
    </source>
</evidence>
<evidence type="ECO:0000256" key="7">
    <source>
        <dbReference type="SAM" id="MobiDB-lite"/>
    </source>
</evidence>
<comment type="subcellular location">
    <subcellularLocation>
        <location evidence="6">Cytoplasm</location>
    </subcellularLocation>
    <subcellularLocation>
        <location evidence="6">Nucleus</location>
    </subcellularLocation>
</comment>
<feature type="domain" description="ELP1 three-helical bundle" evidence="12">
    <location>
        <begin position="1088"/>
        <end position="1258"/>
    </location>
</feature>
<evidence type="ECO:0000256" key="1">
    <source>
        <dbReference type="ARBA" id="ARBA00005043"/>
    </source>
</evidence>
<dbReference type="GO" id="GO:0033588">
    <property type="term" value="C:elongator holoenzyme complex"/>
    <property type="evidence" value="ECO:0007669"/>
    <property type="project" value="InterPro"/>
</dbReference>
<dbReference type="UniPathway" id="UPA00988"/>
<dbReference type="Pfam" id="PF23878">
    <property type="entry name" value="TPR_ELP1"/>
    <property type="match status" value="1"/>
</dbReference>
<evidence type="ECO:0000259" key="12">
    <source>
        <dbReference type="Pfam" id="PF23936"/>
    </source>
</evidence>
<dbReference type="PANTHER" id="PTHR12747:SF0">
    <property type="entry name" value="ELONGATOR COMPLEX PROTEIN 1"/>
    <property type="match status" value="1"/>
</dbReference>
<dbReference type="Proteomes" id="UP000694569">
    <property type="component" value="Unplaced"/>
</dbReference>
<dbReference type="Pfam" id="PF23797">
    <property type="entry name" value="Beta-prop_ELP1_2nd"/>
    <property type="match status" value="1"/>
</dbReference>
<accession>A0A8C5MDG3</accession>
<evidence type="ECO:0000256" key="4">
    <source>
        <dbReference type="ARBA" id="ARBA00022694"/>
    </source>
</evidence>
<evidence type="ECO:0000259" key="9">
    <source>
        <dbReference type="Pfam" id="PF23797"/>
    </source>
</evidence>
<evidence type="ECO:0000256" key="2">
    <source>
        <dbReference type="ARBA" id="ARBA00006086"/>
    </source>
</evidence>
<keyword evidence="4" id="KW-0819">tRNA processing</keyword>
<keyword evidence="3 6" id="KW-0963">Cytoplasm</keyword>
<feature type="compositionally biased region" description="Basic residues" evidence="7">
    <location>
        <begin position="1179"/>
        <end position="1191"/>
    </location>
</feature>
<evidence type="ECO:0000259" key="8">
    <source>
        <dbReference type="Pfam" id="PF04762"/>
    </source>
</evidence>
<dbReference type="InterPro" id="IPR015943">
    <property type="entry name" value="WD40/YVTN_repeat-like_dom_sf"/>
</dbReference>
<sequence length="1318" mass="148594">MRNLKLLKSLHCSTAQGLGSPQCFSVRTDTGTIMIATGFGITVFDPLVQEFVLDVSLTADGFLPEDGSGHIVGIQDIPDQESVCVATATGDVILCNLNTTLLECVGTVDSGIVTMSWSPDQELVLLVTGQQTLILMTKDFEPIAETPIHQEDFGEGKFITLGWGKKETQFHGSEGKQAAHQKKLTGASPALPWDDRRPRVSWRGDGQLFAVSTICPVSEARKIRVWSRELALQSTSEPIDLLEQAISWKPSGSLIACTQSKPNKHDVVFLEKNGLLHGEFTLPFGRGDVKVKELQWNSDSTILAIWLQDIEKDGVKPNTYIHLWTVGNYHWYLKQSLHFGNDEKNQIVSLQWDAEHTYRMHVLCAGWQYLCYDWFWSTDRSSGEKLQGQADVAVIDGDKVLVTSFLRAVIPPPMSTFQIQLLKAANEVAFHMDHENPNGDLAIIDSDNRIYIYRYGSSLDKELKVNDGAVKSPVLLKEFSLQSTSSDMVPLHFRLLTWVREDTFLVVSQGQTLSESTIHHITITPDSDQHADVRKAFSVDGHVTSLCYSSKTKSCVLQTADGQIWKYIWDCSTPEINPWVDGMGQKVGFLQPCLQIALTKIGGEEVVLGLTDRAHLFINNLTVATNITSFTICNDFLLFTTHSHTCRCLSLKDTTITALEALLNSSSSPNDETMRKVERGSRIVTVVPQDTKVILQMPRGNLETIHHRALVLARLRHYLDSLMFKETFECMRKLRINLNLIYDHNPKVFLDNVSLFVKQIESVNYINLFLTELKEEDVTTTMYPVPAASHKQPLLVPQVKKVDIICDAMRAAMENIDSHKYCLSILTSYVRKTKPELEIALQKVHELRENPPSAKAVSADEALKYLLFLVDVNELYDHSLGTYDFDLVVMVAEKSQKDPKEYLPFLNKLKKMETNYQRYTIDKHLKKYKKALGHLCKCGPEHFVEFLNLVKDQNLYTEALKLYPAGSDEYKAINDAYGEYLSSKHQYEQAGLIFARCGSHEKALDAFAACNSWQQVMCMASHLQYPANKMAALARSVAGKLVEQRKQTAAAVLLEQYAEDYEEAIVLLLEGAAWEEALRLIHKYKRLDMLETNLKPALIDAHRNQMVFLDSQQSTFTRHKHRLSVVRDLKEKARLGLLDEEVAEGPDSDLFSDTSSIMTASDMSGKYSHSNSRISSRTSKNRRKAERKKHSLKEGSPLEDIALLEALGEIIRGTDKLRYEVHSLLKVLVLYEYDSQARELQKIYDELLHLMENSIPEIWTLNVTPGTAASVLGPNSTANSIMTSYQQQGKINNPTQDAELFVAPKLMKSFQWKLSLLQ</sequence>
<dbReference type="Pfam" id="PF23925">
    <property type="entry name" value="A-sol_ELP1"/>
    <property type="match status" value="1"/>
</dbReference>
<protein>
    <recommendedName>
        <fullName evidence="5 6">Elongator complex protein 1</fullName>
    </recommendedName>
</protein>
<dbReference type="PANTHER" id="PTHR12747">
    <property type="entry name" value="ELONGATOR COMPLEX PROTEIN 1"/>
    <property type="match status" value="1"/>
</dbReference>
<dbReference type="Gene3D" id="2.130.10.10">
    <property type="entry name" value="YVTN repeat-like/Quinoprotein amine dehydrogenase"/>
    <property type="match status" value="1"/>
</dbReference>
<name>A0A8C5MDG3_9ANUR</name>
<keyword evidence="6" id="KW-0539">Nucleus</keyword>
<feature type="domain" description="ELP1 N-terminal second beta-propeller" evidence="9">
    <location>
        <begin position="394"/>
        <end position="684"/>
    </location>
</feature>
<dbReference type="InterPro" id="IPR056165">
    <property type="entry name" value="Beta-prop_ELP1_2nd"/>
</dbReference>
<dbReference type="GO" id="GO:0005829">
    <property type="term" value="C:cytosol"/>
    <property type="evidence" value="ECO:0007669"/>
    <property type="project" value="TreeGrafter"/>
</dbReference>
<organism evidence="13 14">
    <name type="scientific">Leptobrachium leishanense</name>
    <name type="common">Leishan spiny toad</name>
    <dbReference type="NCBI Taxonomy" id="445787"/>
    <lineage>
        <taxon>Eukaryota</taxon>
        <taxon>Metazoa</taxon>
        <taxon>Chordata</taxon>
        <taxon>Craniata</taxon>
        <taxon>Vertebrata</taxon>
        <taxon>Euteleostomi</taxon>
        <taxon>Amphibia</taxon>
        <taxon>Batrachia</taxon>
        <taxon>Anura</taxon>
        <taxon>Pelobatoidea</taxon>
        <taxon>Megophryidae</taxon>
        <taxon>Leptobrachium</taxon>
    </lineage>
</organism>
<comment type="function">
    <text evidence="6">Component of the elongator complex which is required for multiple tRNA modifications, including mcm5U (5-methoxycarbonylmethyl uridine), mcm5s2U (5-methoxycarbonylmethyl-2-thiouridine), and ncm5U (5-carbamoylmethyl uridine). The elongator complex catalyzes formation of carboxymethyluridine in the wobble base at position 34 in tRNAs.</text>
</comment>
<feature type="domain" description="ELP1 first N-terminal beta-propeller" evidence="8">
    <location>
        <begin position="1"/>
        <end position="355"/>
    </location>
</feature>
<dbReference type="InterPro" id="IPR056166">
    <property type="entry name" value="TPR_ELP1"/>
</dbReference>
<dbReference type="InterPro" id="IPR006849">
    <property type="entry name" value="Elp1"/>
</dbReference>
<dbReference type="GO" id="GO:0000049">
    <property type="term" value="F:tRNA binding"/>
    <property type="evidence" value="ECO:0007669"/>
    <property type="project" value="TreeGrafter"/>
</dbReference>
<evidence type="ECO:0000259" key="10">
    <source>
        <dbReference type="Pfam" id="PF23878"/>
    </source>
</evidence>
<evidence type="ECO:0000313" key="13">
    <source>
        <dbReference type="Ensembl" id="ENSLLEP00000010426.1"/>
    </source>
</evidence>
<comment type="pathway">
    <text evidence="1">tRNA modification; 5-methoxycarbonylmethyl-2-thiouridine-tRNA biosynthesis.</text>
</comment>
<gene>
    <name evidence="13" type="primary">ELP1</name>
</gene>
<dbReference type="Pfam" id="PF23936">
    <property type="entry name" value="HB_ELP1"/>
    <property type="match status" value="1"/>
</dbReference>
<feature type="domain" description="ELP1 alpha-solenoid" evidence="11">
    <location>
        <begin position="708"/>
        <end position="909"/>
    </location>
</feature>
<dbReference type="SUPFAM" id="SSF69322">
    <property type="entry name" value="Tricorn protease domain 2"/>
    <property type="match status" value="1"/>
</dbReference>
<dbReference type="OrthoDB" id="40048at2759"/>
<dbReference type="GO" id="GO:0005634">
    <property type="term" value="C:nucleus"/>
    <property type="evidence" value="ECO:0007669"/>
    <property type="project" value="UniProtKB-SubCell"/>
</dbReference>
<evidence type="ECO:0000313" key="14">
    <source>
        <dbReference type="Proteomes" id="UP000694569"/>
    </source>
</evidence>
<evidence type="ECO:0000256" key="6">
    <source>
        <dbReference type="PIRNR" id="PIRNR017233"/>
    </source>
</evidence>
<feature type="domain" description="ELP1 TPR" evidence="10">
    <location>
        <begin position="916"/>
        <end position="1079"/>
    </location>
</feature>
<comment type="similarity">
    <text evidence="2 6">Belongs to the ELP1/IKA1 family.</text>
</comment>
<proteinExistence type="inferred from homology"/>
<reference evidence="13" key="2">
    <citation type="submission" date="2025-09" db="UniProtKB">
        <authorList>
            <consortium name="Ensembl"/>
        </authorList>
    </citation>
    <scope>IDENTIFICATION</scope>
</reference>
<dbReference type="InterPro" id="IPR056169">
    <property type="entry name" value="HB_ELP1"/>
</dbReference>
<dbReference type="GO" id="GO:0002926">
    <property type="term" value="P:tRNA wobble base 5-methoxycarbonylmethyl-2-thiouridinylation"/>
    <property type="evidence" value="ECO:0007669"/>
    <property type="project" value="TreeGrafter"/>
</dbReference>
<dbReference type="InterPro" id="IPR056164">
    <property type="entry name" value="Beta-prop_ELP1_1st"/>
</dbReference>
<evidence type="ECO:0000256" key="5">
    <source>
        <dbReference type="ARBA" id="ARBA00029535"/>
    </source>
</evidence>
<feature type="region of interest" description="Disordered" evidence="7">
    <location>
        <begin position="1161"/>
        <end position="1193"/>
    </location>
</feature>